<dbReference type="InterPro" id="IPR008928">
    <property type="entry name" value="6-hairpin_glycosidase_sf"/>
</dbReference>
<dbReference type="PANTHER" id="PTHR33307:SF11">
    <property type="entry name" value="ALPHA-L-RHAMNOSIDASE"/>
    <property type="match status" value="1"/>
</dbReference>
<dbReference type="InterPro" id="IPR016007">
    <property type="entry name" value="Alpha_rhamnosid"/>
</dbReference>
<evidence type="ECO:0000256" key="2">
    <source>
        <dbReference type="ARBA" id="ARBA00012652"/>
    </source>
</evidence>
<keyword evidence="3" id="KW-0378">Hydrolase</keyword>
<comment type="catalytic activity">
    <reaction evidence="1">
        <text>Hydrolysis of terminal non-reducing alpha-L-rhamnose residues in alpha-L-rhamnosides.</text>
        <dbReference type="EC" id="3.2.1.40"/>
    </reaction>
</comment>
<evidence type="ECO:0000313" key="9">
    <source>
        <dbReference type="Proteomes" id="UP000182584"/>
    </source>
</evidence>
<dbReference type="Pfam" id="PF05592">
    <property type="entry name" value="Bac_rhamnosid"/>
    <property type="match status" value="1"/>
</dbReference>
<dbReference type="GO" id="GO:0030596">
    <property type="term" value="F:alpha-L-rhamnosidase activity"/>
    <property type="evidence" value="ECO:0007669"/>
    <property type="project" value="UniProtKB-EC"/>
</dbReference>
<feature type="domain" description="Bacterial alpha-L-rhamnosidase N-terminal" evidence="5">
    <location>
        <begin position="26"/>
        <end position="211"/>
    </location>
</feature>
<dbReference type="OrthoDB" id="9761045at2"/>
<dbReference type="InterPro" id="IPR008902">
    <property type="entry name" value="Rhamnosid_concanavalin"/>
</dbReference>
<proteinExistence type="predicted"/>
<dbReference type="InterPro" id="IPR012341">
    <property type="entry name" value="6hp_glycosidase-like_sf"/>
</dbReference>
<dbReference type="Gene3D" id="1.50.10.10">
    <property type="match status" value="1"/>
</dbReference>
<reference evidence="8 9" key="1">
    <citation type="submission" date="2016-10" db="EMBL/GenBank/DDBJ databases">
        <authorList>
            <person name="de Groot N.N."/>
        </authorList>
    </citation>
    <scope>NUCLEOTIDE SEQUENCE [LARGE SCALE GENOMIC DNA]</scope>
    <source>
        <strain evidence="8 9">AR40</strain>
    </source>
</reference>
<dbReference type="SUPFAM" id="SSF48208">
    <property type="entry name" value="Six-hairpin glycosidases"/>
    <property type="match status" value="1"/>
</dbReference>
<evidence type="ECO:0000256" key="3">
    <source>
        <dbReference type="ARBA" id="ARBA00022801"/>
    </source>
</evidence>
<feature type="domain" description="Alpha-L-rhamnosidase six-hairpin glycosidase" evidence="6">
    <location>
        <begin position="327"/>
        <end position="686"/>
    </location>
</feature>
<dbReference type="AlphaFoldDB" id="A0A1H9SE70"/>
<evidence type="ECO:0000259" key="7">
    <source>
        <dbReference type="Pfam" id="PF17390"/>
    </source>
</evidence>
<feature type="domain" description="Alpha-L-rhamnosidase C-terminal" evidence="7">
    <location>
        <begin position="689"/>
        <end position="749"/>
    </location>
</feature>
<feature type="domain" description="Alpha-L-rhamnosidase concanavalin-like" evidence="4">
    <location>
        <begin position="227"/>
        <end position="310"/>
    </location>
</feature>
<sequence length="750" mass="84311">MNDFTWISKGANTPFYARKEIEIENKPIKSAMVDVCGLGQVVFYVNGQRIGDHELDPGWTNYNKTIEYLTFDIKENTVSGKNVLAAEIGNGWFILDDSVGYSFKFPGFMPPNPNPYKPFAKSLVLGLKLNVEYEDGTKALFETDSTWKVAEHEVRHSNVYGSAVVDSSYAIKNFACVGPDEGKWEGAIVVPKCDMPGGELVPQIHPPIKVIKTYPGRKIFDSADMDIYDFEQNMSFILEFDVKGTPGDEIKIYPSEKLDENGMVDQMAKGWMEIDTVITYKIGSDSPEHFREKFSYLAGRYIAVKKSSPDIEISGVKAGAITSAWKESGSFWCDDDRYNQIYDLVEKAVEANMVSVHTDCPTIERFAWQEPNHLMGAAIMYMIDGDKLWRKFFRDMRDAQHGAEDVFKDFGGNDIKLGDGLIPSQAPCYIPNVVPVPGMGSFYDIIAWGSSIILGVRWHYLFYGDVSVIEENYDAGMRYLAHLKSKVNDEGFINHGLGDWGNPDGDFARENIETAFLYADAVTLAWFAEVLHKTDDAKELTEYAGSVRDNYNARLLVKDDEGKFCYRSYEKKDEGIVTTQAIEALPLYWGMVPDEGVLDVAECLRKNIQERGALIAGEVGLPYIIQVAAKHGMNDLIANCITKPKHPSYYAFVLDGETTLGEYWETNPRSHCHDMMGHITEWFYNGIGGIEILEPGFKTIALHPYMPESVNELHVSYNSPYGEIVVSGKIHDGKAEYTYQVPDEVKVIVN</sequence>
<evidence type="ECO:0000313" key="8">
    <source>
        <dbReference type="EMBL" id="SER83340.1"/>
    </source>
</evidence>
<gene>
    <name evidence="8" type="ORF">SAMN04487884_11211</name>
</gene>
<dbReference type="InterPro" id="IPR035398">
    <property type="entry name" value="Bac_rhamnosid_C"/>
</dbReference>
<accession>A0A1H9SE70</accession>
<dbReference type="Gene3D" id="2.60.420.10">
    <property type="entry name" value="Maltose phosphorylase, domain 3"/>
    <property type="match status" value="1"/>
</dbReference>
<dbReference type="EC" id="3.2.1.40" evidence="2"/>
<dbReference type="Pfam" id="PF17390">
    <property type="entry name" value="Bac_rhamnosid_C"/>
    <property type="match status" value="1"/>
</dbReference>
<dbReference type="EMBL" id="FOGJ01000012">
    <property type="protein sequence ID" value="SER83340.1"/>
    <property type="molecule type" value="Genomic_DNA"/>
</dbReference>
<protein>
    <recommendedName>
        <fullName evidence="2">alpha-L-rhamnosidase</fullName>
        <ecNumber evidence="2">3.2.1.40</ecNumber>
    </recommendedName>
</protein>
<dbReference type="RefSeq" id="WP_074756112.1">
    <property type="nucleotide sequence ID" value="NZ_FOGJ01000012.1"/>
</dbReference>
<dbReference type="InterPro" id="IPR013737">
    <property type="entry name" value="Bac_rhamnosid_N"/>
</dbReference>
<evidence type="ECO:0000259" key="5">
    <source>
        <dbReference type="Pfam" id="PF08531"/>
    </source>
</evidence>
<evidence type="ECO:0000259" key="6">
    <source>
        <dbReference type="Pfam" id="PF17389"/>
    </source>
</evidence>
<name>A0A1H9SE70_BUTFI</name>
<dbReference type="Pfam" id="PF17389">
    <property type="entry name" value="Bac_rhamnosid6H"/>
    <property type="match status" value="1"/>
</dbReference>
<dbReference type="Pfam" id="PF08531">
    <property type="entry name" value="Bac_rhamnosid_N"/>
    <property type="match status" value="1"/>
</dbReference>
<evidence type="ECO:0000256" key="1">
    <source>
        <dbReference type="ARBA" id="ARBA00001445"/>
    </source>
</evidence>
<dbReference type="Proteomes" id="UP000182584">
    <property type="component" value="Unassembled WGS sequence"/>
</dbReference>
<dbReference type="PANTHER" id="PTHR33307">
    <property type="entry name" value="ALPHA-RHAMNOSIDASE (EUROFUNG)"/>
    <property type="match status" value="1"/>
</dbReference>
<organism evidence="8 9">
    <name type="scientific">Butyrivibrio fibrisolvens</name>
    <dbReference type="NCBI Taxonomy" id="831"/>
    <lineage>
        <taxon>Bacteria</taxon>
        <taxon>Bacillati</taxon>
        <taxon>Bacillota</taxon>
        <taxon>Clostridia</taxon>
        <taxon>Lachnospirales</taxon>
        <taxon>Lachnospiraceae</taxon>
        <taxon>Butyrivibrio</taxon>
    </lineage>
</organism>
<evidence type="ECO:0000259" key="4">
    <source>
        <dbReference type="Pfam" id="PF05592"/>
    </source>
</evidence>
<dbReference type="InterPro" id="IPR035396">
    <property type="entry name" value="Bac_rhamnosid6H"/>
</dbReference>
<dbReference type="Gene3D" id="2.60.120.260">
    <property type="entry name" value="Galactose-binding domain-like"/>
    <property type="match status" value="2"/>
</dbReference>
<dbReference type="GO" id="GO:0005975">
    <property type="term" value="P:carbohydrate metabolic process"/>
    <property type="evidence" value="ECO:0007669"/>
    <property type="project" value="InterPro"/>
</dbReference>